<evidence type="ECO:0000313" key="3">
    <source>
        <dbReference type="Proteomes" id="UP001277761"/>
    </source>
</evidence>
<name>A0ABU4VPS7_9ACTN</name>
<dbReference type="Proteomes" id="UP001277761">
    <property type="component" value="Unassembled WGS sequence"/>
</dbReference>
<dbReference type="Gene3D" id="3.90.25.10">
    <property type="entry name" value="UDP-galactose 4-epimerase, domain 1"/>
    <property type="match status" value="1"/>
</dbReference>
<dbReference type="PANTHER" id="PTHR47129:SF1">
    <property type="entry name" value="NMRA-LIKE DOMAIN-CONTAINING PROTEIN"/>
    <property type="match status" value="1"/>
</dbReference>
<dbReference type="InterPro" id="IPR016040">
    <property type="entry name" value="NAD(P)-bd_dom"/>
</dbReference>
<protein>
    <submittedName>
        <fullName evidence="2">NAD(P)H-binding protein</fullName>
    </submittedName>
</protein>
<evidence type="ECO:0000259" key="1">
    <source>
        <dbReference type="Pfam" id="PF13460"/>
    </source>
</evidence>
<dbReference type="InterPro" id="IPR052718">
    <property type="entry name" value="NmrA-type_oxidoreductase"/>
</dbReference>
<dbReference type="Pfam" id="PF13460">
    <property type="entry name" value="NAD_binding_10"/>
    <property type="match status" value="1"/>
</dbReference>
<accession>A0ABU4VPS7</accession>
<proteinExistence type="predicted"/>
<feature type="domain" description="NAD(P)-binding" evidence="1">
    <location>
        <begin position="7"/>
        <end position="185"/>
    </location>
</feature>
<dbReference type="RefSeq" id="WP_319956014.1">
    <property type="nucleotide sequence ID" value="NZ_JAXAVX010000023.1"/>
</dbReference>
<dbReference type="Gene3D" id="3.40.50.720">
    <property type="entry name" value="NAD(P)-binding Rossmann-like Domain"/>
    <property type="match status" value="1"/>
</dbReference>
<sequence>MSLVVTGASGQLGRLVAQHLLDRVDPSRVVLLTRRPEELADLAARGADVRHADLDRPETLRTGFAGAERVLLISTDAVGARVHQHAEGIDAAKAAGARFIAYTSVPKPTRDNPAAVADDHRRTEELIVASGLDHAFLRNGLYTDMQVPSAQQALATGLLVTNEGASRTAYVTRDDAAAVAAAVLAGVDGEPAAVAYDVVGERLSAADRAAAFAAAGGTPVEVVQTDDAGLLEGLQAAGLPHPLPEILVSFGKASREGFADVDSDVVTRLAGRTPQTLRDVLRAALATA</sequence>
<dbReference type="EMBL" id="JAXAVX010000023">
    <property type="protein sequence ID" value="MDX8153865.1"/>
    <property type="molecule type" value="Genomic_DNA"/>
</dbReference>
<comment type="caution">
    <text evidence="2">The sequence shown here is derived from an EMBL/GenBank/DDBJ whole genome shotgun (WGS) entry which is preliminary data.</text>
</comment>
<dbReference type="InterPro" id="IPR036291">
    <property type="entry name" value="NAD(P)-bd_dom_sf"/>
</dbReference>
<dbReference type="PANTHER" id="PTHR47129">
    <property type="entry name" value="QUINONE OXIDOREDUCTASE 2"/>
    <property type="match status" value="1"/>
</dbReference>
<dbReference type="SUPFAM" id="SSF51735">
    <property type="entry name" value="NAD(P)-binding Rossmann-fold domains"/>
    <property type="match status" value="1"/>
</dbReference>
<evidence type="ECO:0000313" key="2">
    <source>
        <dbReference type="EMBL" id="MDX8153865.1"/>
    </source>
</evidence>
<keyword evidence="3" id="KW-1185">Reference proteome</keyword>
<reference evidence="2 3" key="1">
    <citation type="submission" date="2023-11" db="EMBL/GenBank/DDBJ databases">
        <authorList>
            <person name="Xu M."/>
            <person name="Jiang T."/>
        </authorList>
    </citation>
    <scope>NUCLEOTIDE SEQUENCE [LARGE SCALE GENOMIC DNA]</scope>
    <source>
        <strain evidence="2 3">SD</strain>
    </source>
</reference>
<organism evidence="2 3">
    <name type="scientific">Patulibacter brassicae</name>
    <dbReference type="NCBI Taxonomy" id="1705717"/>
    <lineage>
        <taxon>Bacteria</taxon>
        <taxon>Bacillati</taxon>
        <taxon>Actinomycetota</taxon>
        <taxon>Thermoleophilia</taxon>
        <taxon>Solirubrobacterales</taxon>
        <taxon>Patulibacteraceae</taxon>
        <taxon>Patulibacter</taxon>
    </lineage>
</organism>
<gene>
    <name evidence="2" type="ORF">SK069_19865</name>
</gene>